<dbReference type="AlphaFoldDB" id="X1J4G7"/>
<feature type="non-terminal residue" evidence="2">
    <location>
        <position position="1"/>
    </location>
</feature>
<comment type="caution">
    <text evidence="2">The sequence shown here is derived from an EMBL/GenBank/DDBJ whole genome shotgun (WGS) entry which is preliminary data.</text>
</comment>
<dbReference type="GO" id="GO:0030246">
    <property type="term" value="F:carbohydrate binding"/>
    <property type="evidence" value="ECO:0007669"/>
    <property type="project" value="InterPro"/>
</dbReference>
<feature type="non-terminal residue" evidence="2">
    <location>
        <position position="252"/>
    </location>
</feature>
<dbReference type="EMBL" id="BARU01036429">
    <property type="protein sequence ID" value="GAH89606.1"/>
    <property type="molecule type" value="Genomic_DNA"/>
</dbReference>
<organism evidence="2">
    <name type="scientific">marine sediment metagenome</name>
    <dbReference type="NCBI Taxonomy" id="412755"/>
    <lineage>
        <taxon>unclassified sequences</taxon>
        <taxon>metagenomes</taxon>
        <taxon>ecological metagenomes</taxon>
    </lineage>
</organism>
<accession>X1J4G7</accession>
<sequence length="252" mass="28779">VFLLFTILAISSLLVFSQEEIKETFGLNIDESIKVDGFLDELVWEKAPEIGDFIQFEPERGKPASLKTTVKILYDENFIYFGFLCYDSQPEKIAARITKRDAELHDDDAVAIFLDTFNDRRNCYFFLTNLLGTQLDGRIVENGRTRETTWDGIWKSAGQMTNYGWSAEIAIDLSCIKYEPGKNRSWGLNLGRPIPRVLEKSFWTGPLESPLKVSQYGVLKGLDLRKAEKKVQIIPHIISKLEEEKKSELEGG</sequence>
<dbReference type="GO" id="GO:0016052">
    <property type="term" value="P:carbohydrate catabolic process"/>
    <property type="evidence" value="ECO:0007669"/>
    <property type="project" value="InterPro"/>
</dbReference>
<dbReference type="SUPFAM" id="SSF49344">
    <property type="entry name" value="CBD9-like"/>
    <property type="match status" value="1"/>
</dbReference>
<dbReference type="Gene3D" id="2.60.40.1190">
    <property type="match status" value="1"/>
</dbReference>
<feature type="domain" description="Carbohydrate-binding" evidence="1">
    <location>
        <begin position="35"/>
        <end position="190"/>
    </location>
</feature>
<proteinExistence type="predicted"/>
<dbReference type="CDD" id="cd09618">
    <property type="entry name" value="CBM9_like_2"/>
    <property type="match status" value="1"/>
</dbReference>
<evidence type="ECO:0000259" key="1">
    <source>
        <dbReference type="Pfam" id="PF06452"/>
    </source>
</evidence>
<reference evidence="2" key="1">
    <citation type="journal article" date="2014" name="Front. Microbiol.">
        <title>High frequency of phylogenetically diverse reductive dehalogenase-homologous genes in deep subseafloor sedimentary metagenomes.</title>
        <authorList>
            <person name="Kawai M."/>
            <person name="Futagami T."/>
            <person name="Toyoda A."/>
            <person name="Takaki Y."/>
            <person name="Nishi S."/>
            <person name="Hori S."/>
            <person name="Arai W."/>
            <person name="Tsubouchi T."/>
            <person name="Morono Y."/>
            <person name="Uchiyama I."/>
            <person name="Ito T."/>
            <person name="Fujiyama A."/>
            <person name="Inagaki F."/>
            <person name="Takami H."/>
        </authorList>
    </citation>
    <scope>NUCLEOTIDE SEQUENCE</scope>
    <source>
        <strain evidence="2">Expedition CK06-06</strain>
    </source>
</reference>
<name>X1J4G7_9ZZZZ</name>
<protein>
    <recommendedName>
        <fullName evidence="1">Carbohydrate-binding domain-containing protein</fullName>
    </recommendedName>
</protein>
<dbReference type="Pfam" id="PF06452">
    <property type="entry name" value="CBM9_1"/>
    <property type="match status" value="1"/>
</dbReference>
<dbReference type="InterPro" id="IPR010502">
    <property type="entry name" value="Carb-bd_dom_fam9"/>
</dbReference>
<dbReference type="GO" id="GO:0004553">
    <property type="term" value="F:hydrolase activity, hydrolyzing O-glycosyl compounds"/>
    <property type="evidence" value="ECO:0007669"/>
    <property type="project" value="InterPro"/>
</dbReference>
<gene>
    <name evidence="2" type="ORF">S03H2_56883</name>
</gene>
<evidence type="ECO:0000313" key="2">
    <source>
        <dbReference type="EMBL" id="GAH89606.1"/>
    </source>
</evidence>